<comment type="caution">
    <text evidence="5">The sequence shown here is derived from an EMBL/GenBank/DDBJ whole genome shotgun (WGS) entry which is preliminary data.</text>
</comment>
<dbReference type="PRINTS" id="PR00778">
    <property type="entry name" value="HTHARSR"/>
</dbReference>
<protein>
    <recommendedName>
        <fullName evidence="4">HTH arsR-type domain-containing protein</fullName>
    </recommendedName>
</protein>
<dbReference type="GO" id="GO:0003677">
    <property type="term" value="F:DNA binding"/>
    <property type="evidence" value="ECO:0007669"/>
    <property type="project" value="UniProtKB-KW"/>
</dbReference>
<dbReference type="InterPro" id="IPR051011">
    <property type="entry name" value="Metal_resp_trans_reg"/>
</dbReference>
<evidence type="ECO:0000259" key="4">
    <source>
        <dbReference type="PROSITE" id="PS50987"/>
    </source>
</evidence>
<keyword evidence="2" id="KW-0238">DNA-binding</keyword>
<evidence type="ECO:0000256" key="3">
    <source>
        <dbReference type="ARBA" id="ARBA00023163"/>
    </source>
</evidence>
<dbReference type="GO" id="GO:0003700">
    <property type="term" value="F:DNA-binding transcription factor activity"/>
    <property type="evidence" value="ECO:0007669"/>
    <property type="project" value="InterPro"/>
</dbReference>
<sequence length="94" mass="10495">MKSADKSEILKTERVLRALGNRRRLAILQMLNQHDSLSVGSIAERLHLSFAATSRHLRVLAGADLIESEQQSTTVNYALSKQRPSILDTVLKNI</sequence>
<dbReference type="EMBL" id="MFLD01000006">
    <property type="protein sequence ID" value="OGG60905.1"/>
    <property type="molecule type" value="Genomic_DNA"/>
</dbReference>
<dbReference type="InterPro" id="IPR001845">
    <property type="entry name" value="HTH_ArsR_DNA-bd_dom"/>
</dbReference>
<gene>
    <name evidence="5" type="ORF">A3C86_02795</name>
</gene>
<keyword evidence="1" id="KW-0805">Transcription regulation</keyword>
<dbReference type="Pfam" id="PF12840">
    <property type="entry name" value="HTH_20"/>
    <property type="match status" value="1"/>
</dbReference>
<proteinExistence type="predicted"/>
<name>A0A1F6DHL5_9BACT</name>
<keyword evidence="3" id="KW-0804">Transcription</keyword>
<dbReference type="SUPFAM" id="SSF46785">
    <property type="entry name" value="Winged helix' DNA-binding domain"/>
    <property type="match status" value="1"/>
</dbReference>
<dbReference type="CDD" id="cd00090">
    <property type="entry name" value="HTH_ARSR"/>
    <property type="match status" value="1"/>
</dbReference>
<dbReference type="SMART" id="SM00418">
    <property type="entry name" value="HTH_ARSR"/>
    <property type="match status" value="1"/>
</dbReference>
<evidence type="ECO:0000256" key="1">
    <source>
        <dbReference type="ARBA" id="ARBA00023015"/>
    </source>
</evidence>
<dbReference type="AlphaFoldDB" id="A0A1F6DHL5"/>
<dbReference type="Gene3D" id="1.10.10.10">
    <property type="entry name" value="Winged helix-like DNA-binding domain superfamily/Winged helix DNA-binding domain"/>
    <property type="match status" value="1"/>
</dbReference>
<dbReference type="InterPro" id="IPR036390">
    <property type="entry name" value="WH_DNA-bd_sf"/>
</dbReference>
<accession>A0A1F6DHL5</accession>
<dbReference type="Proteomes" id="UP000178042">
    <property type="component" value="Unassembled WGS sequence"/>
</dbReference>
<dbReference type="PROSITE" id="PS50987">
    <property type="entry name" value="HTH_ARSR_2"/>
    <property type="match status" value="1"/>
</dbReference>
<dbReference type="InterPro" id="IPR036388">
    <property type="entry name" value="WH-like_DNA-bd_sf"/>
</dbReference>
<evidence type="ECO:0000313" key="5">
    <source>
        <dbReference type="EMBL" id="OGG60905.1"/>
    </source>
</evidence>
<evidence type="ECO:0000256" key="2">
    <source>
        <dbReference type="ARBA" id="ARBA00023125"/>
    </source>
</evidence>
<dbReference type="PANTHER" id="PTHR43132:SF6">
    <property type="entry name" value="HTH-TYPE TRANSCRIPTIONAL REPRESSOR CZRA"/>
    <property type="match status" value="1"/>
</dbReference>
<reference evidence="5 6" key="1">
    <citation type="journal article" date="2016" name="Nat. Commun.">
        <title>Thousands of microbial genomes shed light on interconnected biogeochemical processes in an aquifer system.</title>
        <authorList>
            <person name="Anantharaman K."/>
            <person name="Brown C.T."/>
            <person name="Hug L.A."/>
            <person name="Sharon I."/>
            <person name="Castelle C.J."/>
            <person name="Probst A.J."/>
            <person name="Thomas B.C."/>
            <person name="Singh A."/>
            <person name="Wilkins M.J."/>
            <person name="Karaoz U."/>
            <person name="Brodie E.L."/>
            <person name="Williams K.H."/>
            <person name="Hubbard S.S."/>
            <person name="Banfield J.F."/>
        </authorList>
    </citation>
    <scope>NUCLEOTIDE SEQUENCE [LARGE SCALE GENOMIC DNA]</scope>
</reference>
<dbReference type="InterPro" id="IPR011991">
    <property type="entry name" value="ArsR-like_HTH"/>
</dbReference>
<dbReference type="NCBIfam" id="NF033788">
    <property type="entry name" value="HTH_metalloreg"/>
    <property type="match status" value="1"/>
</dbReference>
<feature type="domain" description="HTH arsR-type" evidence="4">
    <location>
        <begin position="4"/>
        <end position="94"/>
    </location>
</feature>
<organism evidence="5 6">
    <name type="scientific">Candidatus Kaiserbacteria bacterium RIFCSPHIGHO2_02_FULL_49_16</name>
    <dbReference type="NCBI Taxonomy" id="1798490"/>
    <lineage>
        <taxon>Bacteria</taxon>
        <taxon>Candidatus Kaiseribacteriota</taxon>
    </lineage>
</organism>
<evidence type="ECO:0000313" key="6">
    <source>
        <dbReference type="Proteomes" id="UP000178042"/>
    </source>
</evidence>
<dbReference type="PANTHER" id="PTHR43132">
    <property type="entry name" value="ARSENICAL RESISTANCE OPERON REPRESSOR ARSR-RELATED"/>
    <property type="match status" value="1"/>
</dbReference>